<dbReference type="EMBL" id="GBRH01257295">
    <property type="protein sequence ID" value="JAD40600.1"/>
    <property type="molecule type" value="Transcribed_RNA"/>
</dbReference>
<organism evidence="1">
    <name type="scientific">Arundo donax</name>
    <name type="common">Giant reed</name>
    <name type="synonym">Donax arundinaceus</name>
    <dbReference type="NCBI Taxonomy" id="35708"/>
    <lineage>
        <taxon>Eukaryota</taxon>
        <taxon>Viridiplantae</taxon>
        <taxon>Streptophyta</taxon>
        <taxon>Embryophyta</taxon>
        <taxon>Tracheophyta</taxon>
        <taxon>Spermatophyta</taxon>
        <taxon>Magnoliopsida</taxon>
        <taxon>Liliopsida</taxon>
        <taxon>Poales</taxon>
        <taxon>Poaceae</taxon>
        <taxon>PACMAD clade</taxon>
        <taxon>Arundinoideae</taxon>
        <taxon>Arundineae</taxon>
        <taxon>Arundo</taxon>
    </lineage>
</organism>
<reference evidence="1" key="2">
    <citation type="journal article" date="2015" name="Data Brief">
        <title>Shoot transcriptome of the giant reed, Arundo donax.</title>
        <authorList>
            <person name="Barrero R.A."/>
            <person name="Guerrero F.D."/>
            <person name="Moolhuijzen P."/>
            <person name="Goolsby J.A."/>
            <person name="Tidwell J."/>
            <person name="Bellgard S.E."/>
            <person name="Bellgard M.I."/>
        </authorList>
    </citation>
    <scope>NUCLEOTIDE SEQUENCE</scope>
    <source>
        <tissue evidence="1">Shoot tissue taken approximately 20 cm above the soil surface</tissue>
    </source>
</reference>
<reference evidence="1" key="1">
    <citation type="submission" date="2014-09" db="EMBL/GenBank/DDBJ databases">
        <authorList>
            <person name="Magalhaes I.L.F."/>
            <person name="Oliveira U."/>
            <person name="Santos F.R."/>
            <person name="Vidigal T.H.D.A."/>
            <person name="Brescovit A.D."/>
            <person name="Santos A.J."/>
        </authorList>
    </citation>
    <scope>NUCLEOTIDE SEQUENCE</scope>
    <source>
        <tissue evidence="1">Shoot tissue taken approximately 20 cm above the soil surface</tissue>
    </source>
</reference>
<accession>A0A0A8ZV23</accession>
<sequence>MLISAHKNVKTKNELYTSQTRESMAKRGKQFHSCALHRQVHVV</sequence>
<protein>
    <submittedName>
        <fullName evidence="1">Uncharacterized protein</fullName>
    </submittedName>
</protein>
<proteinExistence type="predicted"/>
<dbReference type="AlphaFoldDB" id="A0A0A8ZV23"/>
<name>A0A0A8ZV23_ARUDO</name>
<evidence type="ECO:0000313" key="1">
    <source>
        <dbReference type="EMBL" id="JAD40600.1"/>
    </source>
</evidence>